<feature type="compositionally biased region" description="Basic and acidic residues" evidence="1">
    <location>
        <begin position="1"/>
        <end position="10"/>
    </location>
</feature>
<dbReference type="Proteomes" id="UP000324222">
    <property type="component" value="Unassembled WGS sequence"/>
</dbReference>
<keyword evidence="3" id="KW-1185">Reference proteome</keyword>
<evidence type="ECO:0000313" key="3">
    <source>
        <dbReference type="Proteomes" id="UP000324222"/>
    </source>
</evidence>
<feature type="region of interest" description="Disordered" evidence="1">
    <location>
        <begin position="265"/>
        <end position="291"/>
    </location>
</feature>
<sequence>METNQDHPDPSADPSTADLEAPNPTPRNTHPIGSHTTPISDNAAYALTDPLTDIFTSSQEMSHLLLPPSPLPRRLPLQFPNLPTRLLSVPFTTLLQWNIHGLQAQRLALRYLISLHNLQLLALQETFLQLLSYLLTLMFNVALAAIPRSTCPPHAKSVPWWTPECQRALRLKRAAWKRFRRCQSTPDETRCLLQFRRASAVFRCTTCQARSQSWKSCLSHHAWCWDLFKIQLNFPADGPPHIPLPYTTCDSRTICYRLHSLINSSSPPIEPEEEPPRQPSPTPSCHSEIVPPTMSANEYLKLEELELRIVEAQV</sequence>
<protein>
    <submittedName>
        <fullName evidence="2">Uncharacterized protein</fullName>
    </submittedName>
</protein>
<reference evidence="2 3" key="1">
    <citation type="submission" date="2019-05" db="EMBL/GenBank/DDBJ databases">
        <title>Another draft genome of Portunus trituberculatus and its Hox gene families provides insights of decapod evolution.</title>
        <authorList>
            <person name="Jeong J.-H."/>
            <person name="Song I."/>
            <person name="Kim S."/>
            <person name="Choi T."/>
            <person name="Kim D."/>
            <person name="Ryu S."/>
            <person name="Kim W."/>
        </authorList>
    </citation>
    <scope>NUCLEOTIDE SEQUENCE [LARGE SCALE GENOMIC DNA]</scope>
    <source>
        <tissue evidence="2">Muscle</tissue>
    </source>
</reference>
<accession>A0A5B7EI91</accession>
<name>A0A5B7EI91_PORTR</name>
<dbReference type="AlphaFoldDB" id="A0A5B7EI91"/>
<feature type="region of interest" description="Disordered" evidence="1">
    <location>
        <begin position="1"/>
        <end position="39"/>
    </location>
</feature>
<evidence type="ECO:0000256" key="1">
    <source>
        <dbReference type="SAM" id="MobiDB-lite"/>
    </source>
</evidence>
<dbReference type="EMBL" id="VSRR010002933">
    <property type="protein sequence ID" value="MPC33882.1"/>
    <property type="molecule type" value="Genomic_DNA"/>
</dbReference>
<evidence type="ECO:0000313" key="2">
    <source>
        <dbReference type="EMBL" id="MPC33882.1"/>
    </source>
</evidence>
<organism evidence="2 3">
    <name type="scientific">Portunus trituberculatus</name>
    <name type="common">Swimming crab</name>
    <name type="synonym">Neptunus trituberculatus</name>
    <dbReference type="NCBI Taxonomy" id="210409"/>
    <lineage>
        <taxon>Eukaryota</taxon>
        <taxon>Metazoa</taxon>
        <taxon>Ecdysozoa</taxon>
        <taxon>Arthropoda</taxon>
        <taxon>Crustacea</taxon>
        <taxon>Multicrustacea</taxon>
        <taxon>Malacostraca</taxon>
        <taxon>Eumalacostraca</taxon>
        <taxon>Eucarida</taxon>
        <taxon>Decapoda</taxon>
        <taxon>Pleocyemata</taxon>
        <taxon>Brachyura</taxon>
        <taxon>Eubrachyura</taxon>
        <taxon>Portunoidea</taxon>
        <taxon>Portunidae</taxon>
        <taxon>Portuninae</taxon>
        <taxon>Portunus</taxon>
    </lineage>
</organism>
<gene>
    <name evidence="2" type="ORF">E2C01_027249</name>
</gene>
<proteinExistence type="predicted"/>
<comment type="caution">
    <text evidence="2">The sequence shown here is derived from an EMBL/GenBank/DDBJ whole genome shotgun (WGS) entry which is preliminary data.</text>
</comment>